<dbReference type="EMBL" id="JBGUBD010000018">
    <property type="protein sequence ID" value="MFA9480264.1"/>
    <property type="molecule type" value="Genomic_DNA"/>
</dbReference>
<evidence type="ECO:0008006" key="4">
    <source>
        <dbReference type="Google" id="ProtNLM"/>
    </source>
</evidence>
<feature type="transmembrane region" description="Helical" evidence="1">
    <location>
        <begin position="58"/>
        <end position="78"/>
    </location>
</feature>
<accession>A0ABV4UBW3</accession>
<keyword evidence="1" id="KW-1133">Transmembrane helix</keyword>
<proteinExistence type="predicted"/>
<name>A0ABV4UBW3_9BACT</name>
<evidence type="ECO:0000256" key="1">
    <source>
        <dbReference type="SAM" id="Phobius"/>
    </source>
</evidence>
<keyword evidence="1" id="KW-0812">Transmembrane</keyword>
<evidence type="ECO:0000313" key="3">
    <source>
        <dbReference type="Proteomes" id="UP001575105"/>
    </source>
</evidence>
<keyword evidence="1" id="KW-0472">Membrane</keyword>
<gene>
    <name evidence="2" type="ORF">ACERK3_18480</name>
</gene>
<keyword evidence="3" id="KW-1185">Reference proteome</keyword>
<comment type="caution">
    <text evidence="2">The sequence shown here is derived from an EMBL/GenBank/DDBJ whole genome shotgun (WGS) entry which is preliminary data.</text>
</comment>
<evidence type="ECO:0000313" key="2">
    <source>
        <dbReference type="EMBL" id="MFA9480264.1"/>
    </source>
</evidence>
<organism evidence="2 3">
    <name type="scientific">Natronomicrosphaera hydrolytica</name>
    <dbReference type="NCBI Taxonomy" id="3242702"/>
    <lineage>
        <taxon>Bacteria</taxon>
        <taxon>Pseudomonadati</taxon>
        <taxon>Planctomycetota</taxon>
        <taxon>Phycisphaerae</taxon>
        <taxon>Phycisphaerales</taxon>
        <taxon>Phycisphaeraceae</taxon>
        <taxon>Natronomicrosphaera</taxon>
    </lineage>
</organism>
<reference evidence="2 3" key="1">
    <citation type="submission" date="2024-08" db="EMBL/GenBank/DDBJ databases">
        <title>Whole-genome sequencing of halo(alkali)philic microorganisms from hypersaline lakes.</title>
        <authorList>
            <person name="Sorokin D.Y."/>
            <person name="Merkel A.Y."/>
            <person name="Messina E."/>
            <person name="Yakimov M."/>
        </authorList>
    </citation>
    <scope>NUCLEOTIDE SEQUENCE [LARGE SCALE GENOMIC DNA]</scope>
    <source>
        <strain evidence="2 3">AB-hyl4</strain>
    </source>
</reference>
<dbReference type="RefSeq" id="WP_425347185.1">
    <property type="nucleotide sequence ID" value="NZ_JBGUBD010000018.1"/>
</dbReference>
<protein>
    <recommendedName>
        <fullName evidence="4">DUF4367 domain-containing protein</fullName>
    </recommendedName>
</protein>
<dbReference type="Proteomes" id="UP001575105">
    <property type="component" value="Unassembled WGS sequence"/>
</dbReference>
<sequence length="226" mass="25031">MHPEQPRETLLDRLTWQRLARLRSRPVDTSQLESWFDQQCGTAEQGVAHQRRPWYRPLAAMAAAIGLALLLGVVLTLFSGGAGGPTVAEPMDLVRLHHVTLRGEHELVPVDDLVEANRTLRAHAYEGPALPEHLATPVIGCCVHLLGDRPIGTALVQWEGQPVSIMTARTSEVHPPQGHEVQHEGRTYRVQQHEESHVVILAQNGQWIGAIGVHDAETLVRLLAMY</sequence>